<name>A0A8H6HT23_9AGAR</name>
<dbReference type="PROSITE" id="PS50920">
    <property type="entry name" value="SOLCAR"/>
    <property type="match status" value="1"/>
</dbReference>
<proteinExistence type="inferred from homology"/>
<comment type="similarity">
    <text evidence="6">Belongs to the mitochondrial carrier (TC 2.A.29) family.</text>
</comment>
<gene>
    <name evidence="8" type="ORF">DFP72DRAFT_1133097</name>
</gene>
<feature type="transmembrane region" description="Helical" evidence="7">
    <location>
        <begin position="101"/>
        <end position="125"/>
    </location>
</feature>
<feature type="transmembrane region" description="Helical" evidence="7">
    <location>
        <begin position="59"/>
        <end position="81"/>
    </location>
</feature>
<evidence type="ECO:0000256" key="2">
    <source>
        <dbReference type="ARBA" id="ARBA00022692"/>
    </source>
</evidence>
<evidence type="ECO:0000256" key="3">
    <source>
        <dbReference type="ARBA" id="ARBA00022989"/>
    </source>
</evidence>
<dbReference type="InterPro" id="IPR018108">
    <property type="entry name" value="MCP_transmembrane"/>
</dbReference>
<feature type="transmembrane region" description="Helical" evidence="7">
    <location>
        <begin position="245"/>
        <end position="265"/>
    </location>
</feature>
<accession>A0A8H6HT23</accession>
<dbReference type="SUPFAM" id="SSF103506">
    <property type="entry name" value="Mitochondrial carrier"/>
    <property type="match status" value="1"/>
</dbReference>
<dbReference type="Pfam" id="PF00153">
    <property type="entry name" value="Mito_carr"/>
    <property type="match status" value="1"/>
</dbReference>
<evidence type="ECO:0000256" key="7">
    <source>
        <dbReference type="SAM" id="Phobius"/>
    </source>
</evidence>
<keyword evidence="6" id="KW-0813">Transport</keyword>
<evidence type="ECO:0000256" key="6">
    <source>
        <dbReference type="RuleBase" id="RU000488"/>
    </source>
</evidence>
<dbReference type="InterPro" id="IPR023395">
    <property type="entry name" value="MCP_dom_sf"/>
</dbReference>
<keyword evidence="9" id="KW-1185">Reference proteome</keyword>
<dbReference type="EMBL" id="JACGCI010000043">
    <property type="protein sequence ID" value="KAF6752679.1"/>
    <property type="molecule type" value="Genomic_DNA"/>
</dbReference>
<dbReference type="Proteomes" id="UP000521943">
    <property type="component" value="Unassembled WGS sequence"/>
</dbReference>
<evidence type="ECO:0000256" key="4">
    <source>
        <dbReference type="ARBA" id="ARBA00023136"/>
    </source>
</evidence>
<keyword evidence="4 5" id="KW-0472">Membrane</keyword>
<comment type="caution">
    <text evidence="8">The sequence shown here is derived from an EMBL/GenBank/DDBJ whole genome shotgun (WGS) entry which is preliminary data.</text>
</comment>
<sequence length="375" mass="41002">MSAVDAERQPLLEGAHKRTPPLVPVTDGIAPAAPIVDSDELTEDVEIEVEVQKSHRNTYIIQGVLVLVGIVALVWLIKHLIDTGDTEMLTEREKFDLKGALKSALGGGLSGAAAMVLQVLIFMPLRTIMNYQYRFGTSTTVATKTLYADGGWSRYYQGLSAALLQGPISRFGDTAANAGILALLRSNPYLKTLPSFVQTIFASFAAASFRMILTPIDTVKTTLQAQGKPGIAILKARIKRYGVGTLWYGAVATAAATFVGHYPWFSTYNYLEEVLPEAHTTFEKLSRRAFIGFVASIVSDTVSNSLRVIKTYRQVNETRIGYFAAAQAVIDADGWKGLLGRGLKTRILANGLQGLTFSVLWRFFLDIWNNKTKSG</sequence>
<dbReference type="Gene3D" id="1.50.40.10">
    <property type="entry name" value="Mitochondrial carrier domain"/>
    <property type="match status" value="1"/>
</dbReference>
<evidence type="ECO:0000313" key="8">
    <source>
        <dbReference type="EMBL" id="KAF6752679.1"/>
    </source>
</evidence>
<dbReference type="PANTHER" id="PTHR47567:SF1">
    <property type="entry name" value="NAD-DEPENDENT EPIMERASE_DEHYDRATASE DOMAIN-CONTAINING PROTEIN"/>
    <property type="match status" value="1"/>
</dbReference>
<dbReference type="PANTHER" id="PTHR47567">
    <property type="entry name" value="MITOCHONDRIAL SUBSTRATE/SOLUTE CARRIER"/>
    <property type="match status" value="1"/>
</dbReference>
<evidence type="ECO:0000256" key="5">
    <source>
        <dbReference type="PROSITE-ProRule" id="PRU00282"/>
    </source>
</evidence>
<evidence type="ECO:0000313" key="9">
    <source>
        <dbReference type="Proteomes" id="UP000521943"/>
    </source>
</evidence>
<reference evidence="8 9" key="1">
    <citation type="submission" date="2020-07" db="EMBL/GenBank/DDBJ databases">
        <title>Comparative genomics of pyrophilous fungi reveals a link between fire events and developmental genes.</title>
        <authorList>
            <consortium name="DOE Joint Genome Institute"/>
            <person name="Steindorff A.S."/>
            <person name="Carver A."/>
            <person name="Calhoun S."/>
            <person name="Stillman K."/>
            <person name="Liu H."/>
            <person name="Lipzen A."/>
            <person name="Pangilinan J."/>
            <person name="Labutti K."/>
            <person name="Bruns T.D."/>
            <person name="Grigoriev I.V."/>
        </authorList>
    </citation>
    <scope>NUCLEOTIDE SEQUENCE [LARGE SCALE GENOMIC DNA]</scope>
    <source>
        <strain evidence="8 9">CBS 144469</strain>
    </source>
</reference>
<organism evidence="8 9">
    <name type="scientific">Ephemerocybe angulata</name>
    <dbReference type="NCBI Taxonomy" id="980116"/>
    <lineage>
        <taxon>Eukaryota</taxon>
        <taxon>Fungi</taxon>
        <taxon>Dikarya</taxon>
        <taxon>Basidiomycota</taxon>
        <taxon>Agaricomycotina</taxon>
        <taxon>Agaricomycetes</taxon>
        <taxon>Agaricomycetidae</taxon>
        <taxon>Agaricales</taxon>
        <taxon>Agaricineae</taxon>
        <taxon>Psathyrellaceae</taxon>
        <taxon>Ephemerocybe</taxon>
    </lineage>
</organism>
<evidence type="ECO:0000256" key="1">
    <source>
        <dbReference type="ARBA" id="ARBA00004141"/>
    </source>
</evidence>
<feature type="repeat" description="Solcar" evidence="5">
    <location>
        <begin position="194"/>
        <end position="274"/>
    </location>
</feature>
<dbReference type="AlphaFoldDB" id="A0A8H6HT23"/>
<keyword evidence="2 5" id="KW-0812">Transmembrane</keyword>
<protein>
    <submittedName>
        <fullName evidence="8">Mitochondrial carrier domain-containing protein</fullName>
    </submittedName>
</protein>
<keyword evidence="3 7" id="KW-1133">Transmembrane helix</keyword>
<comment type="subcellular location">
    <subcellularLocation>
        <location evidence="1">Membrane</location>
        <topology evidence="1">Multi-pass membrane protein</topology>
    </subcellularLocation>
</comment>
<dbReference type="OrthoDB" id="409948at2759"/>
<dbReference type="GO" id="GO:0016020">
    <property type="term" value="C:membrane"/>
    <property type="evidence" value="ECO:0007669"/>
    <property type="project" value="UniProtKB-SubCell"/>
</dbReference>